<reference evidence="1" key="1">
    <citation type="submission" date="2021-02" db="EMBL/GenBank/DDBJ databases">
        <authorList>
            <person name="Bekaert M."/>
        </authorList>
    </citation>
    <scope>NUCLEOTIDE SEQUENCE</scope>
    <source>
        <strain evidence="1">IoA-00</strain>
    </source>
</reference>
<protein>
    <submittedName>
        <fullName evidence="1">(salmon louse) hypothetical protein</fullName>
    </submittedName>
</protein>
<keyword evidence="2" id="KW-1185">Reference proteome</keyword>
<proteinExistence type="predicted"/>
<dbReference type="Proteomes" id="UP000675881">
    <property type="component" value="Chromosome 7"/>
</dbReference>
<dbReference type="OrthoDB" id="6615390at2759"/>
<dbReference type="AlphaFoldDB" id="A0A7R8D2R4"/>
<evidence type="ECO:0000313" key="2">
    <source>
        <dbReference type="Proteomes" id="UP000675881"/>
    </source>
</evidence>
<organism evidence="1 2">
    <name type="scientific">Lepeophtheirus salmonis</name>
    <name type="common">Salmon louse</name>
    <name type="synonym">Caligus salmonis</name>
    <dbReference type="NCBI Taxonomy" id="72036"/>
    <lineage>
        <taxon>Eukaryota</taxon>
        <taxon>Metazoa</taxon>
        <taxon>Ecdysozoa</taxon>
        <taxon>Arthropoda</taxon>
        <taxon>Crustacea</taxon>
        <taxon>Multicrustacea</taxon>
        <taxon>Hexanauplia</taxon>
        <taxon>Copepoda</taxon>
        <taxon>Siphonostomatoida</taxon>
        <taxon>Caligidae</taxon>
        <taxon>Lepeophtheirus</taxon>
    </lineage>
</organism>
<accession>A0A7R8D2R4</accession>
<gene>
    <name evidence="1" type="ORF">LSAA_12628</name>
</gene>
<dbReference type="EMBL" id="HG994586">
    <property type="protein sequence ID" value="CAF3008239.1"/>
    <property type="molecule type" value="Genomic_DNA"/>
</dbReference>
<sequence>MGRFSCIQDIICPSCWSHVSGVHNPADHGYCGLLDAQFVENDLWFYGPHWLSLKEEDWPRSYVITGEENNEIGHEKKKSINKLIRGLKRLLIFFKGSVPKLDGALSLDELEIAIECIVRHDEEIYFDNQFKKLSKDDLLSKKDSLASLYTVWDTHDKLIRVGGCLKNIAISPSYTRRPIRIACKCIAPRAPHRGCAWETMVKITKNVLRRQFGNVHMTVKQLNIALIEIEAVLISRRLVPLSPDASEDTITPSMLITVSSARREGRLLFLKSLTGKNIEHTMEEDKKKLAPASSGGFVPATVGTVTPTKNEVKKQEPEAELDYDMRFRLFD</sequence>
<name>A0A7R8D2R4_LEPSM</name>
<evidence type="ECO:0000313" key="1">
    <source>
        <dbReference type="EMBL" id="CAF3008239.1"/>
    </source>
</evidence>
<dbReference type="PANTHER" id="PTHR47331">
    <property type="entry name" value="PHD-TYPE DOMAIN-CONTAINING PROTEIN"/>
    <property type="match status" value="1"/>
</dbReference>